<dbReference type="GO" id="GO:0005509">
    <property type="term" value="F:calcium ion binding"/>
    <property type="evidence" value="ECO:0007669"/>
    <property type="project" value="InterPro"/>
</dbReference>
<dbReference type="PROSITE" id="PS50222">
    <property type="entry name" value="EF_HAND_2"/>
    <property type="match status" value="3"/>
</dbReference>
<dbReference type="InterPro" id="IPR018247">
    <property type="entry name" value="EF_Hand_1_Ca_BS"/>
</dbReference>
<feature type="coiled-coil region" evidence="2">
    <location>
        <begin position="633"/>
        <end position="676"/>
    </location>
</feature>
<feature type="compositionally biased region" description="Basic and acidic residues" evidence="3">
    <location>
        <begin position="352"/>
        <end position="376"/>
    </location>
</feature>
<dbReference type="CDD" id="cd00051">
    <property type="entry name" value="EFh"/>
    <property type="match status" value="1"/>
</dbReference>
<dbReference type="GeneID" id="100889312"/>
<evidence type="ECO:0000256" key="2">
    <source>
        <dbReference type="SAM" id="Coils"/>
    </source>
</evidence>
<feature type="domain" description="EF-hand" evidence="4">
    <location>
        <begin position="783"/>
        <end position="818"/>
    </location>
</feature>
<reference evidence="5" key="2">
    <citation type="submission" date="2021-01" db="UniProtKB">
        <authorList>
            <consortium name="EnsemblMetazoa"/>
        </authorList>
    </citation>
    <scope>IDENTIFICATION</scope>
</reference>
<feature type="domain" description="EF-hand" evidence="4">
    <location>
        <begin position="822"/>
        <end position="857"/>
    </location>
</feature>
<feature type="compositionally biased region" description="Polar residues" evidence="3">
    <location>
        <begin position="131"/>
        <end position="144"/>
    </location>
</feature>
<feature type="compositionally biased region" description="Basic and acidic residues" evidence="3">
    <location>
        <begin position="438"/>
        <end position="458"/>
    </location>
</feature>
<feature type="region of interest" description="Disordered" evidence="3">
    <location>
        <begin position="244"/>
        <end position="272"/>
    </location>
</feature>
<dbReference type="AlphaFoldDB" id="A0A7M7N676"/>
<name>A0A7M7N676_STRPU</name>
<evidence type="ECO:0000256" key="1">
    <source>
        <dbReference type="ARBA" id="ARBA00022837"/>
    </source>
</evidence>
<accession>A0A7M7N676</accession>
<feature type="domain" description="EF-hand" evidence="4">
    <location>
        <begin position="694"/>
        <end position="729"/>
    </location>
</feature>
<feature type="region of interest" description="Disordered" evidence="3">
    <location>
        <begin position="1"/>
        <end position="40"/>
    </location>
</feature>
<sequence>MSDRGAGYSLPAMPQSRRAKSAELYHSQHRAQSAKSTHSAIETPSYNAVSRAVYLRRLNLSMSNKADVSNLQRSATPNSFNCSFCVPWTFHSNSRLKQVPLPQVKSNPLLRSSSPRGVKNVSMSGDRYLGTSKSGQQDSQSSVHKSYPQYDAPSLPKREQVHRFEEEQTNLYITRTMKRKSEILSHRVDRMYYLCGSGSPVQGRYEVNDSELQRLREFSRVRNNSRVNSGRSLSGRSVPSLTESIILTETRSKRSPLGSPLGSPRCTPVPTNIDLTVAGSGVSHSGDKVKGHAASNQVQIEDARVGHMSSGSQDANVINGGEKEGQRDRKTEDSSEKQNMSPHGTGEEERDEKDRNEHENDSEHDDKQNGHSERSYIEGGQTEEDRQTVAPEHCPTDGHNIDMRCREDVSGRVVGGEGGGGDAVTELSSAHTIQDSDGCQRDVDEDKEGSRDGREDVRLAGGEGGGVDDVFTRISSGDSIQHSDGCHGDGHKDEGGLRITQDGEESVTSKDQSLGGRLVESIAPGLKLDKTPFSMKKSDVYLTEFVDPKHKDLYDEAASPLNAMRIDGKQLDNYDGQITLLERKLDKVDTLTQGVDDIGHVTRLDYDLSEVKTDEKELCEEGYDSGVFGRARSEEERRKAIQLREERKEAKNSVKIEQNEAQRVRKEADKQRALKQTNKIKFKMTDVYNFISSRQREIFSQKFRELDTDGNGQITLKELTKKMHANVSKNDIHLLHKVFDLNKDKTIDHREFVTVAALNDKLIGQEVTSEAAPLELNLNRLSLHITAYKEMFDVVDQNGDGRLSMDEIMFIITVSTGIDIGIDKEAVRSIHNTIDKDGNGSIDFVEFLTFIPFFQKIHQQIIGKPVTFEEMDEARIAVKKAMRR</sequence>
<keyword evidence="6" id="KW-1185">Reference proteome</keyword>
<feature type="region of interest" description="Disordered" evidence="3">
    <location>
        <begin position="306"/>
        <end position="402"/>
    </location>
</feature>
<keyword evidence="1" id="KW-0106">Calcium</keyword>
<dbReference type="SUPFAM" id="SSF47473">
    <property type="entry name" value="EF-hand"/>
    <property type="match status" value="1"/>
</dbReference>
<dbReference type="OMA" id="QWPHEMA"/>
<dbReference type="PANTHER" id="PTHR35538:SF4">
    <property type="entry name" value="EF-HAND DOMAIN-CONTAINING PROTEIN"/>
    <property type="match status" value="1"/>
</dbReference>
<dbReference type="PANTHER" id="PTHR35538">
    <property type="entry name" value="LIG_CHAN-GLU_BD DOMAIN-CONTAINING PROTEIN"/>
    <property type="match status" value="1"/>
</dbReference>
<evidence type="ECO:0000313" key="5">
    <source>
        <dbReference type="EnsemblMetazoa" id="XP_030831055"/>
    </source>
</evidence>
<dbReference type="Pfam" id="PF13202">
    <property type="entry name" value="EF-hand_5"/>
    <property type="match status" value="1"/>
</dbReference>
<dbReference type="EnsemblMetazoa" id="XM_030975195">
    <property type="protein sequence ID" value="XP_030831055"/>
    <property type="gene ID" value="LOC100889312"/>
</dbReference>
<feature type="compositionally biased region" description="Basic and acidic residues" evidence="3">
    <location>
        <begin position="484"/>
        <end position="496"/>
    </location>
</feature>
<feature type="compositionally biased region" description="Polar residues" evidence="3">
    <location>
        <begin position="473"/>
        <end position="482"/>
    </location>
</feature>
<dbReference type="OrthoDB" id="2121618at2759"/>
<keyword evidence="2" id="KW-0175">Coiled coil</keyword>
<feature type="compositionally biased region" description="Polar residues" evidence="3">
    <location>
        <begin position="30"/>
        <end position="40"/>
    </location>
</feature>
<reference evidence="6" key="1">
    <citation type="submission" date="2015-02" db="EMBL/GenBank/DDBJ databases">
        <title>Genome sequencing for Strongylocentrotus purpuratus.</title>
        <authorList>
            <person name="Murali S."/>
            <person name="Liu Y."/>
            <person name="Vee V."/>
            <person name="English A."/>
            <person name="Wang M."/>
            <person name="Skinner E."/>
            <person name="Han Y."/>
            <person name="Muzny D.M."/>
            <person name="Worley K.C."/>
            <person name="Gibbs R.A."/>
        </authorList>
    </citation>
    <scope>NUCLEOTIDE SEQUENCE</scope>
</reference>
<feature type="region of interest" description="Disordered" evidence="3">
    <location>
        <begin position="105"/>
        <end position="163"/>
    </location>
</feature>
<dbReference type="InParanoid" id="A0A7M7N676"/>
<feature type="compositionally biased region" description="Polar residues" evidence="3">
    <location>
        <begin position="105"/>
        <end position="115"/>
    </location>
</feature>
<protein>
    <recommendedName>
        <fullName evidence="4">EF-hand domain-containing protein</fullName>
    </recommendedName>
</protein>
<proteinExistence type="predicted"/>
<organism evidence="5 6">
    <name type="scientific">Strongylocentrotus purpuratus</name>
    <name type="common">Purple sea urchin</name>
    <dbReference type="NCBI Taxonomy" id="7668"/>
    <lineage>
        <taxon>Eukaryota</taxon>
        <taxon>Metazoa</taxon>
        <taxon>Echinodermata</taxon>
        <taxon>Eleutherozoa</taxon>
        <taxon>Echinozoa</taxon>
        <taxon>Echinoidea</taxon>
        <taxon>Euechinoidea</taxon>
        <taxon>Echinacea</taxon>
        <taxon>Camarodonta</taxon>
        <taxon>Echinidea</taxon>
        <taxon>Strongylocentrotidae</taxon>
        <taxon>Strongylocentrotus</taxon>
    </lineage>
</organism>
<feature type="region of interest" description="Disordered" evidence="3">
    <location>
        <begin position="432"/>
        <end position="513"/>
    </location>
</feature>
<dbReference type="SMART" id="SM00054">
    <property type="entry name" value="EFh"/>
    <property type="match status" value="4"/>
</dbReference>
<evidence type="ECO:0000313" key="6">
    <source>
        <dbReference type="Proteomes" id="UP000007110"/>
    </source>
</evidence>
<feature type="compositionally biased region" description="Basic and acidic residues" evidence="3">
    <location>
        <begin position="321"/>
        <end position="336"/>
    </location>
</feature>
<evidence type="ECO:0000259" key="4">
    <source>
        <dbReference type="PROSITE" id="PS50222"/>
    </source>
</evidence>
<dbReference type="Pfam" id="PF13499">
    <property type="entry name" value="EF-hand_7"/>
    <property type="match status" value="1"/>
</dbReference>
<dbReference type="Gene3D" id="1.10.238.10">
    <property type="entry name" value="EF-hand"/>
    <property type="match status" value="2"/>
</dbReference>
<dbReference type="InterPro" id="IPR002048">
    <property type="entry name" value="EF_hand_dom"/>
</dbReference>
<dbReference type="KEGG" id="spu:100889312"/>
<dbReference type="RefSeq" id="XP_030831055.1">
    <property type="nucleotide sequence ID" value="XM_030975195.1"/>
</dbReference>
<evidence type="ECO:0000256" key="3">
    <source>
        <dbReference type="SAM" id="MobiDB-lite"/>
    </source>
</evidence>
<dbReference type="PROSITE" id="PS00018">
    <property type="entry name" value="EF_HAND_1"/>
    <property type="match status" value="4"/>
</dbReference>
<dbReference type="InterPro" id="IPR011992">
    <property type="entry name" value="EF-hand-dom_pair"/>
</dbReference>
<dbReference type="Proteomes" id="UP000007110">
    <property type="component" value="Unassembled WGS sequence"/>
</dbReference>